<dbReference type="PROSITE" id="PS00061">
    <property type="entry name" value="ADH_SHORT"/>
    <property type="match status" value="1"/>
</dbReference>
<evidence type="ECO:0000313" key="5">
    <source>
        <dbReference type="Proteomes" id="UP001324115"/>
    </source>
</evidence>
<keyword evidence="1" id="KW-0521">NADP</keyword>
<dbReference type="PRINTS" id="PR00081">
    <property type="entry name" value="GDHRDH"/>
</dbReference>
<comment type="similarity">
    <text evidence="3">Belongs to the short-chain dehydrogenases/reductases (SDR) family. SDR65C subfamily.</text>
</comment>
<dbReference type="EMBL" id="JAXUIC010000001">
    <property type="protein sequence ID" value="KAK4606602.1"/>
    <property type="molecule type" value="Genomic_DNA"/>
</dbReference>
<gene>
    <name evidence="4" type="ORF">RGQ29_000723</name>
</gene>
<dbReference type="SUPFAM" id="SSF51735">
    <property type="entry name" value="NAD(P)-binding Rossmann-fold domains"/>
    <property type="match status" value="1"/>
</dbReference>
<evidence type="ECO:0008006" key="6">
    <source>
        <dbReference type="Google" id="ProtNLM"/>
    </source>
</evidence>
<keyword evidence="5" id="KW-1185">Reference proteome</keyword>
<dbReference type="CDD" id="cd05329">
    <property type="entry name" value="TR_SDR_c"/>
    <property type="match status" value="1"/>
</dbReference>
<dbReference type="Proteomes" id="UP001324115">
    <property type="component" value="Unassembled WGS sequence"/>
</dbReference>
<evidence type="ECO:0000256" key="2">
    <source>
        <dbReference type="ARBA" id="ARBA00023002"/>
    </source>
</evidence>
<organism evidence="4 5">
    <name type="scientific">Quercus rubra</name>
    <name type="common">Northern red oak</name>
    <name type="synonym">Quercus borealis</name>
    <dbReference type="NCBI Taxonomy" id="3512"/>
    <lineage>
        <taxon>Eukaryota</taxon>
        <taxon>Viridiplantae</taxon>
        <taxon>Streptophyta</taxon>
        <taxon>Embryophyta</taxon>
        <taxon>Tracheophyta</taxon>
        <taxon>Spermatophyta</taxon>
        <taxon>Magnoliopsida</taxon>
        <taxon>eudicotyledons</taxon>
        <taxon>Gunneridae</taxon>
        <taxon>Pentapetalae</taxon>
        <taxon>rosids</taxon>
        <taxon>fabids</taxon>
        <taxon>Fagales</taxon>
        <taxon>Fagaceae</taxon>
        <taxon>Quercus</taxon>
    </lineage>
</organism>
<comment type="caution">
    <text evidence="4">The sequence shown here is derived from an EMBL/GenBank/DDBJ whole genome shotgun (WGS) entry which is preliminary data.</text>
</comment>
<dbReference type="Pfam" id="PF13561">
    <property type="entry name" value="adh_short_C2"/>
    <property type="match status" value="1"/>
</dbReference>
<keyword evidence="2" id="KW-0560">Oxidoreductase</keyword>
<evidence type="ECO:0000256" key="1">
    <source>
        <dbReference type="ARBA" id="ARBA00022857"/>
    </source>
</evidence>
<name>A0AAN7G9I1_QUERU</name>
<dbReference type="PANTHER" id="PTHR42898">
    <property type="entry name" value="TROPINONE REDUCTASE"/>
    <property type="match status" value="1"/>
</dbReference>
<dbReference type="GO" id="GO:0016491">
    <property type="term" value="F:oxidoreductase activity"/>
    <property type="evidence" value="ECO:0007669"/>
    <property type="project" value="UniProtKB-KW"/>
</dbReference>
<dbReference type="InterPro" id="IPR020904">
    <property type="entry name" value="Sc_DH/Rdtase_CS"/>
</dbReference>
<dbReference type="Gene3D" id="3.40.50.720">
    <property type="entry name" value="NAD(P)-binding Rossmann-like Domain"/>
    <property type="match status" value="1"/>
</dbReference>
<reference evidence="4 5" key="1">
    <citation type="journal article" date="2023" name="G3 (Bethesda)">
        <title>A haplotype-resolved chromosome-scale genome for Quercus rubra L. provides insights into the genetics of adaptive traits for red oak species.</title>
        <authorList>
            <person name="Kapoor B."/>
            <person name="Jenkins J."/>
            <person name="Schmutz J."/>
            <person name="Zhebentyayeva T."/>
            <person name="Kuelheim C."/>
            <person name="Coggeshall M."/>
            <person name="Heim C."/>
            <person name="Lasky J.R."/>
            <person name="Leites L."/>
            <person name="Islam-Faridi N."/>
            <person name="Romero-Severson J."/>
            <person name="DeLeo V.L."/>
            <person name="Lucas S.M."/>
            <person name="Lazic D."/>
            <person name="Gailing O."/>
            <person name="Carlson J."/>
            <person name="Staton M."/>
        </authorList>
    </citation>
    <scope>NUCLEOTIDE SEQUENCE [LARGE SCALE GENOMIC DNA]</scope>
    <source>
        <strain evidence="4">Pseudo-F2</strain>
    </source>
</reference>
<dbReference type="InterPro" id="IPR036291">
    <property type="entry name" value="NAD(P)-bd_dom_sf"/>
</dbReference>
<dbReference type="InterPro" id="IPR002347">
    <property type="entry name" value="SDR_fam"/>
</dbReference>
<dbReference type="PRINTS" id="PR00080">
    <property type="entry name" value="SDRFAMILY"/>
</dbReference>
<dbReference type="AlphaFoldDB" id="A0AAN7G9I1"/>
<proteinExistence type="inferred from homology"/>
<evidence type="ECO:0000313" key="4">
    <source>
        <dbReference type="EMBL" id="KAK4606602.1"/>
    </source>
</evidence>
<dbReference type="PANTHER" id="PTHR42898:SF6">
    <property type="entry name" value="NADP-DEPENDENT MANNITOL DEHYDROGENASE"/>
    <property type="match status" value="1"/>
</dbReference>
<evidence type="ECO:0000256" key="3">
    <source>
        <dbReference type="ARBA" id="ARBA00025714"/>
    </source>
</evidence>
<protein>
    <recommendedName>
        <fullName evidence="6">Tropinone reductase I</fullName>
    </recommendedName>
</protein>
<dbReference type="FunFam" id="3.40.50.720:FF:000084">
    <property type="entry name" value="Short-chain dehydrogenase reductase"/>
    <property type="match status" value="1"/>
</dbReference>
<dbReference type="InterPro" id="IPR045000">
    <property type="entry name" value="TR"/>
</dbReference>
<sequence>MGLADNRWSLKGMSALVTGGTKGIGYAIVEELAKLGARVHTCSRNEAELNGYLKAWEDKGFVVSGSVCDVSSKAQREKLMESVSSVFNGMLNILVNNVGTAIWKPAIEYTTEEFSTIFGTNFESAYHLSQLAHPLLKASGAGSIVFISSVAGVVSLKNLSVYSATKGAINQLTKNLACEWAKDNIRTNSVAPWYIKTPLVDNVLEDTEYKEEVISRTPLKRIGEVEEVSSLVAFLCMPASSYTTGQIICVDGGMTVNGFNPSRD</sequence>
<accession>A0AAN7G9I1</accession>